<dbReference type="Proteomes" id="UP001302367">
    <property type="component" value="Chromosome 4"/>
</dbReference>
<dbReference type="InterPro" id="IPR000292">
    <property type="entry name" value="For/NO2_transpt"/>
</dbReference>
<evidence type="ECO:0000313" key="11">
    <source>
        <dbReference type="Proteomes" id="UP000230605"/>
    </source>
</evidence>
<dbReference type="GO" id="GO:0005886">
    <property type="term" value="C:plasma membrane"/>
    <property type="evidence" value="ECO:0007669"/>
    <property type="project" value="TreeGrafter"/>
</dbReference>
<feature type="transmembrane region" description="Helical" evidence="8">
    <location>
        <begin position="39"/>
        <end position="60"/>
    </location>
</feature>
<keyword evidence="2" id="KW-0813">Transport</keyword>
<gene>
    <name evidence="9" type="ORF">CB0940_05171</name>
    <name evidence="10" type="ORF">RHO25_007119</name>
</gene>
<protein>
    <submittedName>
        <fullName evidence="9">Putative transporter</fullName>
    </submittedName>
</protein>
<evidence type="ECO:0000313" key="10">
    <source>
        <dbReference type="EMBL" id="WPB02483.1"/>
    </source>
</evidence>
<dbReference type="Gene3D" id="1.20.1080.10">
    <property type="entry name" value="Glycerol uptake facilitator protein"/>
    <property type="match status" value="1"/>
</dbReference>
<dbReference type="GO" id="GO:0015513">
    <property type="term" value="F:high-affinity secondary active nitrite transmembrane transporter activity"/>
    <property type="evidence" value="ECO:0007669"/>
    <property type="project" value="TreeGrafter"/>
</dbReference>
<dbReference type="GO" id="GO:0015707">
    <property type="term" value="P:nitrite transport"/>
    <property type="evidence" value="ECO:0007669"/>
    <property type="project" value="TreeGrafter"/>
</dbReference>
<dbReference type="InterPro" id="IPR024002">
    <property type="entry name" value="For/NO2_transpt_CS"/>
</dbReference>
<comment type="subcellular location">
    <subcellularLocation>
        <location evidence="1">Membrane</location>
        <topology evidence="1">Multi-pass membrane protein</topology>
    </subcellularLocation>
</comment>
<dbReference type="OrthoDB" id="4829at2759"/>
<evidence type="ECO:0000256" key="7">
    <source>
        <dbReference type="SAM" id="MobiDB-lite"/>
    </source>
</evidence>
<evidence type="ECO:0000313" key="12">
    <source>
        <dbReference type="Proteomes" id="UP001302367"/>
    </source>
</evidence>
<proteinExistence type="inferred from homology"/>
<evidence type="ECO:0000256" key="8">
    <source>
        <dbReference type="SAM" id="Phobius"/>
    </source>
</evidence>
<evidence type="ECO:0000256" key="6">
    <source>
        <dbReference type="ARBA" id="ARBA00049660"/>
    </source>
</evidence>
<name>A0A2G5HMP7_CERBT</name>
<dbReference type="FunFam" id="1.20.1080.10:FF:000011">
    <property type="entry name" value="Formate family transporter"/>
    <property type="match status" value="1"/>
</dbReference>
<organism evidence="9 11">
    <name type="scientific">Cercospora beticola</name>
    <name type="common">Sugarbeet leaf spot fungus</name>
    <dbReference type="NCBI Taxonomy" id="122368"/>
    <lineage>
        <taxon>Eukaryota</taxon>
        <taxon>Fungi</taxon>
        <taxon>Dikarya</taxon>
        <taxon>Ascomycota</taxon>
        <taxon>Pezizomycotina</taxon>
        <taxon>Dothideomycetes</taxon>
        <taxon>Dothideomycetidae</taxon>
        <taxon>Mycosphaerellales</taxon>
        <taxon>Mycosphaerellaceae</taxon>
        <taxon>Cercospora</taxon>
    </lineage>
</organism>
<evidence type="ECO:0000256" key="2">
    <source>
        <dbReference type="ARBA" id="ARBA00022448"/>
    </source>
</evidence>
<keyword evidence="12" id="KW-1185">Reference proteome</keyword>
<keyword evidence="4 8" id="KW-1133">Transmembrane helix</keyword>
<evidence type="ECO:0000256" key="5">
    <source>
        <dbReference type="ARBA" id="ARBA00023136"/>
    </source>
</evidence>
<evidence type="ECO:0000313" key="9">
    <source>
        <dbReference type="EMBL" id="PIA93836.1"/>
    </source>
</evidence>
<reference evidence="10 12" key="2">
    <citation type="submission" date="2023-09" db="EMBL/GenBank/DDBJ databases">
        <title>Complete-Gapless Cercospora beticola genome.</title>
        <authorList>
            <person name="Wyatt N.A."/>
            <person name="Spanner R.E."/>
            <person name="Bolton M.D."/>
        </authorList>
    </citation>
    <scope>NUCLEOTIDE SEQUENCE [LARGE SCALE GENOMIC DNA]</scope>
    <source>
        <strain evidence="10">Cb09-40</strain>
    </source>
</reference>
<dbReference type="PANTHER" id="PTHR30520:SF6">
    <property type="entry name" value="FORMATE_NITRATE FAMILY TRANSPORTER (EUROFUNG)"/>
    <property type="match status" value="1"/>
</dbReference>
<feature type="transmembrane region" description="Helical" evidence="8">
    <location>
        <begin position="245"/>
        <end position="268"/>
    </location>
</feature>
<evidence type="ECO:0000256" key="3">
    <source>
        <dbReference type="ARBA" id="ARBA00022692"/>
    </source>
</evidence>
<feature type="transmembrane region" description="Helical" evidence="8">
    <location>
        <begin position="121"/>
        <end position="143"/>
    </location>
</feature>
<sequence length="328" mass="36716">MALQPHYIHAIVSNYTPQETTELCGRCGYKKANMRVDKIFMSAVMGGMLLSFACAAYLNVNSSPWFQENAPGLIKTIGALIFPFGLLMVVVTGTDLCTGSFMYTTIAALQGRISVLKMLQHWFLTFWGNLAGCLFVVALITGYGETFKSSAYAAEVIRFGTSKAITPSWHAIFLRAIGANWLVCVACFLSMMPREYFSKVMAIWWPTFAFVSLGFDHVVANMYFIPTAIFNHHPDITVTYYVWKSLIPALLGNIIGGSLFVGVFFWYLHLTGEELVSIDGQYFPGDKPRMGMAICKSEDPPRHRREDSLERKKSSEDEFSARTAENMV</sequence>
<dbReference type="AlphaFoldDB" id="A0A2G5HMP7"/>
<feature type="region of interest" description="Disordered" evidence="7">
    <location>
        <begin position="293"/>
        <end position="328"/>
    </location>
</feature>
<dbReference type="PROSITE" id="PS01006">
    <property type="entry name" value="FORMATE_NITRITE_TP_2"/>
    <property type="match status" value="1"/>
</dbReference>
<accession>A0A2G5HMP7</accession>
<dbReference type="PANTHER" id="PTHR30520">
    <property type="entry name" value="FORMATE TRANSPORTER-RELATED"/>
    <property type="match status" value="1"/>
</dbReference>
<comment type="similarity">
    <text evidence="6">Belongs to the FNT transporter (TC 1.A.16) family.</text>
</comment>
<keyword evidence="3 8" id="KW-0812">Transmembrane</keyword>
<dbReference type="EMBL" id="LKMD01000105">
    <property type="protein sequence ID" value="PIA93836.1"/>
    <property type="molecule type" value="Genomic_DNA"/>
</dbReference>
<dbReference type="Pfam" id="PF01226">
    <property type="entry name" value="Form_Nir_trans"/>
    <property type="match status" value="1"/>
</dbReference>
<dbReference type="EMBL" id="CP134187">
    <property type="protein sequence ID" value="WPB02483.1"/>
    <property type="molecule type" value="Genomic_DNA"/>
</dbReference>
<dbReference type="Proteomes" id="UP000230605">
    <property type="component" value="Chromosome 4"/>
</dbReference>
<evidence type="ECO:0000256" key="4">
    <source>
        <dbReference type="ARBA" id="ARBA00022989"/>
    </source>
</evidence>
<reference evidence="9 11" key="1">
    <citation type="submission" date="2015-10" db="EMBL/GenBank/DDBJ databases">
        <title>The cercosporin biosynthetic gene cluster was horizontally transferred to several fungal lineages and shown to be expanded in Cercospora beticola based on microsynteny with recipient genomes.</title>
        <authorList>
            <person name="De Jonge R."/>
            <person name="Ebert M.K."/>
            <person name="Suttle J.C."/>
            <person name="Jurick Ii W.M."/>
            <person name="Secor G.A."/>
            <person name="Thomma B.P."/>
            <person name="Van De Peer Y."/>
            <person name="Bolton M.D."/>
        </authorList>
    </citation>
    <scope>NUCLEOTIDE SEQUENCE [LARGE SCALE GENOMIC DNA]</scope>
    <source>
        <strain evidence="9 11">09-40</strain>
    </source>
</reference>
<feature type="transmembrane region" description="Helical" evidence="8">
    <location>
        <begin position="80"/>
        <end position="109"/>
    </location>
</feature>
<feature type="transmembrane region" description="Helical" evidence="8">
    <location>
        <begin position="172"/>
        <end position="191"/>
    </location>
</feature>
<dbReference type="InterPro" id="IPR023271">
    <property type="entry name" value="Aquaporin-like"/>
</dbReference>
<keyword evidence="5 8" id="KW-0472">Membrane</keyword>
<feature type="compositionally biased region" description="Basic and acidic residues" evidence="7">
    <location>
        <begin position="296"/>
        <end position="320"/>
    </location>
</feature>
<evidence type="ECO:0000256" key="1">
    <source>
        <dbReference type="ARBA" id="ARBA00004141"/>
    </source>
</evidence>
<feature type="transmembrane region" description="Helical" evidence="8">
    <location>
        <begin position="203"/>
        <end position="225"/>
    </location>
</feature>